<evidence type="ECO:0008006" key="3">
    <source>
        <dbReference type="Google" id="ProtNLM"/>
    </source>
</evidence>
<accession>A0A134AEG1</accession>
<name>A0A134AEG1_9FUSO</name>
<dbReference type="InterPro" id="IPR050238">
    <property type="entry name" value="DNA_Rep/Repair_Clamp_Loader"/>
</dbReference>
<evidence type="ECO:0000313" key="1">
    <source>
        <dbReference type="EMBL" id="KXB66071.1"/>
    </source>
</evidence>
<keyword evidence="2" id="KW-1185">Reference proteome</keyword>
<dbReference type="InterPro" id="IPR027417">
    <property type="entry name" value="P-loop_NTPase"/>
</dbReference>
<sequence length="317" mass="37229">MKLQEITKKFKNEINQDKISASYLFYGDKRVDLLSYALIFSKMIMTKNIQNDAEKEKIEQLIDNSQHPDIEIINKNNENIKIDEVREIIYSSIESSFNSPKKIFILCGIENLRKESSNALLKILEEPPKNVYFILLSRTLNIISTIKSRTIKFHLSGMNNDELGVSKEIYYFFDGNENDILEFKRQNLSLDGIQFQVNTVEDILQIIFEIKNYTTGELAIKNNLDLTIKYNKSVELLARRIRFWDIENVYFFVNEIENELKKEKEFLINFLSKIIINVKYSVNSEDLKKLINLKNSIRNNVNVKSVIFNFFDILQSS</sequence>
<dbReference type="GO" id="GO:0006261">
    <property type="term" value="P:DNA-templated DNA replication"/>
    <property type="evidence" value="ECO:0007669"/>
    <property type="project" value="TreeGrafter"/>
</dbReference>
<comment type="caution">
    <text evidence="1">The sequence shown here is derived from an EMBL/GenBank/DDBJ whole genome shotgun (WGS) entry which is preliminary data.</text>
</comment>
<dbReference type="PATRIC" id="fig|157687.3.peg.1065"/>
<dbReference type="AlphaFoldDB" id="A0A134AEG1"/>
<organism evidence="1 2">
    <name type="scientific">Leptotrichia wadei</name>
    <dbReference type="NCBI Taxonomy" id="157687"/>
    <lineage>
        <taxon>Bacteria</taxon>
        <taxon>Fusobacteriati</taxon>
        <taxon>Fusobacteriota</taxon>
        <taxon>Fusobacteriia</taxon>
        <taxon>Fusobacteriales</taxon>
        <taxon>Leptotrichiaceae</taxon>
        <taxon>Leptotrichia</taxon>
    </lineage>
</organism>
<reference evidence="2" key="1">
    <citation type="submission" date="2016-01" db="EMBL/GenBank/DDBJ databases">
        <authorList>
            <person name="Mitreva M."/>
            <person name="Pepin K.H."/>
            <person name="Mihindukulasuriya K.A."/>
            <person name="Fulton R."/>
            <person name="Fronick C."/>
            <person name="O'Laughlin M."/>
            <person name="Miner T."/>
            <person name="Herter B."/>
            <person name="Rosa B.A."/>
            <person name="Cordes M."/>
            <person name="Tomlinson C."/>
            <person name="Wollam A."/>
            <person name="Palsikar V.B."/>
            <person name="Mardis E.R."/>
            <person name="Wilson R.K."/>
        </authorList>
    </citation>
    <scope>NUCLEOTIDE SEQUENCE [LARGE SCALE GENOMIC DNA]</scope>
    <source>
        <strain evidence="2">KA00185</strain>
    </source>
</reference>
<evidence type="ECO:0000313" key="2">
    <source>
        <dbReference type="Proteomes" id="UP000070483"/>
    </source>
</evidence>
<dbReference type="OrthoDB" id="9811073at2"/>
<gene>
    <name evidence="1" type="ORF">HMPREF3180_01069</name>
</gene>
<dbReference type="SUPFAM" id="SSF52540">
    <property type="entry name" value="P-loop containing nucleoside triphosphate hydrolases"/>
    <property type="match status" value="1"/>
</dbReference>
<dbReference type="PANTHER" id="PTHR11669">
    <property type="entry name" value="REPLICATION FACTOR C / DNA POLYMERASE III GAMMA-TAU SUBUNIT"/>
    <property type="match status" value="1"/>
</dbReference>
<dbReference type="PANTHER" id="PTHR11669:SF8">
    <property type="entry name" value="DNA POLYMERASE III SUBUNIT DELTA"/>
    <property type="match status" value="1"/>
</dbReference>
<protein>
    <recommendedName>
        <fullName evidence="3">ATPase</fullName>
    </recommendedName>
</protein>
<dbReference type="Gene3D" id="3.40.50.300">
    <property type="entry name" value="P-loop containing nucleotide triphosphate hydrolases"/>
    <property type="match status" value="1"/>
</dbReference>
<proteinExistence type="predicted"/>
<dbReference type="Pfam" id="PF13177">
    <property type="entry name" value="DNA_pol3_delta2"/>
    <property type="match status" value="1"/>
</dbReference>
<dbReference type="STRING" id="157687.HMPREF3180_01069"/>
<dbReference type="Proteomes" id="UP000070483">
    <property type="component" value="Unassembled WGS sequence"/>
</dbReference>
<dbReference type="EMBL" id="LSDD01000082">
    <property type="protein sequence ID" value="KXB66071.1"/>
    <property type="molecule type" value="Genomic_DNA"/>
</dbReference>
<dbReference type="RefSeq" id="WP_060917842.1">
    <property type="nucleotide sequence ID" value="NZ_KQ960066.1"/>
</dbReference>